<sequence>MFRATFPFSICLLVKVSLPLTKSPHFKRHQFRTTLLISTAFPPTMKRANDQSNGASNNGNPYHSVRRTSQRRSLAQRPSAPPVLSAVHVQVAVNPSQARLRLLSNIIQEVLELIDDEPDF</sequence>
<feature type="chain" id="PRO_5040106801" evidence="2">
    <location>
        <begin position="20"/>
        <end position="120"/>
    </location>
</feature>
<organism evidence="3 4">
    <name type="scientific">Seminavis robusta</name>
    <dbReference type="NCBI Taxonomy" id="568900"/>
    <lineage>
        <taxon>Eukaryota</taxon>
        <taxon>Sar</taxon>
        <taxon>Stramenopiles</taxon>
        <taxon>Ochrophyta</taxon>
        <taxon>Bacillariophyta</taxon>
        <taxon>Bacillariophyceae</taxon>
        <taxon>Bacillariophycidae</taxon>
        <taxon>Naviculales</taxon>
        <taxon>Naviculaceae</taxon>
        <taxon>Seminavis</taxon>
    </lineage>
</organism>
<feature type="region of interest" description="Disordered" evidence="1">
    <location>
        <begin position="42"/>
        <end position="81"/>
    </location>
</feature>
<proteinExistence type="predicted"/>
<reference evidence="3" key="1">
    <citation type="submission" date="2020-06" db="EMBL/GenBank/DDBJ databases">
        <authorList>
            <consortium name="Plant Systems Biology data submission"/>
        </authorList>
    </citation>
    <scope>NUCLEOTIDE SEQUENCE</scope>
    <source>
        <strain evidence="3">D6</strain>
    </source>
</reference>
<evidence type="ECO:0000313" key="3">
    <source>
        <dbReference type="EMBL" id="CAB9521762.1"/>
    </source>
</evidence>
<name>A0A9N8EIL2_9STRA</name>
<feature type="signal peptide" evidence="2">
    <location>
        <begin position="1"/>
        <end position="19"/>
    </location>
</feature>
<dbReference type="EMBL" id="CAICTM010001227">
    <property type="protein sequence ID" value="CAB9521762.1"/>
    <property type="molecule type" value="Genomic_DNA"/>
</dbReference>
<accession>A0A9N8EIL2</accession>
<keyword evidence="2" id="KW-0732">Signal</keyword>
<protein>
    <submittedName>
        <fullName evidence="3">Uncharacterized protein</fullName>
    </submittedName>
</protein>
<evidence type="ECO:0000313" key="4">
    <source>
        <dbReference type="Proteomes" id="UP001153069"/>
    </source>
</evidence>
<keyword evidence="4" id="KW-1185">Reference proteome</keyword>
<evidence type="ECO:0000256" key="2">
    <source>
        <dbReference type="SAM" id="SignalP"/>
    </source>
</evidence>
<dbReference type="AlphaFoldDB" id="A0A9N8EIL2"/>
<evidence type="ECO:0000256" key="1">
    <source>
        <dbReference type="SAM" id="MobiDB-lite"/>
    </source>
</evidence>
<gene>
    <name evidence="3" type="ORF">SEMRO_1229_G254491.1</name>
</gene>
<feature type="compositionally biased region" description="Polar residues" evidence="1">
    <location>
        <begin position="50"/>
        <end position="61"/>
    </location>
</feature>
<comment type="caution">
    <text evidence="3">The sequence shown here is derived from an EMBL/GenBank/DDBJ whole genome shotgun (WGS) entry which is preliminary data.</text>
</comment>
<dbReference type="Proteomes" id="UP001153069">
    <property type="component" value="Unassembled WGS sequence"/>
</dbReference>